<keyword evidence="2 5" id="KW-0479">Metal-binding</keyword>
<keyword evidence="8" id="KW-1185">Reference proteome</keyword>
<dbReference type="PRINTS" id="PR00681">
    <property type="entry name" value="RIBOSOMALS1"/>
</dbReference>
<feature type="domain" description="S1 motif" evidence="6">
    <location>
        <begin position="561"/>
        <end position="630"/>
    </location>
</feature>
<feature type="binding site" evidence="5">
    <location>
        <position position="160"/>
    </location>
    <ligand>
        <name>(2E)-4-hydroxy-3-methylbut-2-enyl diphosphate</name>
        <dbReference type="ChEBI" id="CHEBI:128753"/>
    </ligand>
</feature>
<protein>
    <recommendedName>
        <fullName evidence="5">4-hydroxy-3-methylbut-2-enyl diphosphate reductase</fullName>
        <shortName evidence="5">HMBPP reductase</shortName>
        <ecNumber evidence="5">1.17.7.4</ecNumber>
    </recommendedName>
</protein>
<feature type="binding site" evidence="5">
    <location>
        <position position="260"/>
    </location>
    <ligand>
        <name>dimethylallyl diphosphate</name>
        <dbReference type="ChEBI" id="CHEBI:57623"/>
    </ligand>
</feature>
<dbReference type="GO" id="GO:0019288">
    <property type="term" value="P:isopentenyl diphosphate biosynthetic process, methylerythritol 4-phosphate pathway"/>
    <property type="evidence" value="ECO:0007669"/>
    <property type="project" value="UniProtKB-UniRule"/>
</dbReference>
<feature type="binding site" evidence="5">
    <location>
        <position position="217"/>
    </location>
    <ligand>
        <name>(2E)-4-hydroxy-3-methylbut-2-enyl diphosphate</name>
        <dbReference type="ChEBI" id="CHEBI:128753"/>
    </ligand>
</feature>
<dbReference type="EC" id="1.17.7.4" evidence="5"/>
<feature type="binding site" evidence="5">
    <location>
        <position position="217"/>
    </location>
    <ligand>
        <name>dimethylallyl diphosphate</name>
        <dbReference type="ChEBI" id="CHEBI:57623"/>
    </ligand>
</feature>
<feature type="binding site" evidence="5">
    <location>
        <position position="121"/>
    </location>
    <ligand>
        <name>isopentenyl diphosphate</name>
        <dbReference type="ChEBI" id="CHEBI:128769"/>
    </ligand>
</feature>
<dbReference type="CDD" id="cd13944">
    <property type="entry name" value="lytB_ispH"/>
    <property type="match status" value="1"/>
</dbReference>
<comment type="similarity">
    <text evidence="5">Belongs to the IspH family.</text>
</comment>
<name>A0A1M4TCY1_9CLOT</name>
<feature type="binding site" evidence="5">
    <location>
        <position position="217"/>
    </location>
    <ligand>
        <name>isopentenyl diphosphate</name>
        <dbReference type="ChEBI" id="CHEBI:128769"/>
    </ligand>
</feature>
<feature type="binding site" evidence="5">
    <location>
        <position position="218"/>
    </location>
    <ligand>
        <name>dimethylallyl diphosphate</name>
        <dbReference type="ChEBI" id="CHEBI:57623"/>
    </ligand>
</feature>
<dbReference type="HAMAP" id="MF_00191">
    <property type="entry name" value="IspH"/>
    <property type="match status" value="1"/>
</dbReference>
<feature type="binding site" evidence="5">
    <location>
        <position position="38"/>
    </location>
    <ligand>
        <name>dimethylallyl diphosphate</name>
        <dbReference type="ChEBI" id="CHEBI:57623"/>
    </ligand>
</feature>
<feature type="binding site" evidence="5">
    <location>
        <position position="260"/>
    </location>
    <ligand>
        <name>(2E)-4-hydroxy-3-methylbut-2-enyl diphosphate</name>
        <dbReference type="ChEBI" id="CHEBI:128753"/>
    </ligand>
</feature>
<dbReference type="GO" id="GO:0003676">
    <property type="term" value="F:nucleic acid binding"/>
    <property type="evidence" value="ECO:0007669"/>
    <property type="project" value="InterPro"/>
</dbReference>
<comment type="pathway">
    <text evidence="5">Isoprenoid biosynthesis; dimethylallyl diphosphate biosynthesis; dimethylallyl diphosphate from (2E)-4-hydroxy-3-methylbutenyl diphosphate: step 1/1.</text>
</comment>
<evidence type="ECO:0000256" key="2">
    <source>
        <dbReference type="ARBA" id="ARBA00022723"/>
    </source>
</evidence>
<dbReference type="SMART" id="SM00316">
    <property type="entry name" value="S1"/>
    <property type="match status" value="4"/>
</dbReference>
<feature type="binding site" evidence="5">
    <location>
        <position position="121"/>
    </location>
    <ligand>
        <name>dimethylallyl diphosphate</name>
        <dbReference type="ChEBI" id="CHEBI:57623"/>
    </ligand>
</feature>
<evidence type="ECO:0000256" key="5">
    <source>
        <dbReference type="HAMAP-Rule" id="MF_00191"/>
    </source>
</evidence>
<accession>A0A1M4TCY1</accession>
<feature type="binding site" evidence="5">
    <location>
        <position position="218"/>
    </location>
    <ligand>
        <name>isopentenyl diphosphate</name>
        <dbReference type="ChEBI" id="CHEBI:128769"/>
    </ligand>
</feature>
<feature type="binding site" evidence="5">
    <location>
        <position position="38"/>
    </location>
    <ligand>
        <name>(2E)-4-hydroxy-3-methylbut-2-enyl diphosphate</name>
        <dbReference type="ChEBI" id="CHEBI:128753"/>
    </ligand>
</feature>
<feature type="binding site" evidence="5">
    <location>
        <position position="216"/>
    </location>
    <ligand>
        <name>dimethylallyl diphosphate</name>
        <dbReference type="ChEBI" id="CHEBI:57623"/>
    </ligand>
</feature>
<dbReference type="PROSITE" id="PS50126">
    <property type="entry name" value="S1"/>
    <property type="match status" value="3"/>
</dbReference>
<feature type="domain" description="S1 motif" evidence="6">
    <location>
        <begin position="300"/>
        <end position="368"/>
    </location>
</feature>
<dbReference type="GO" id="GO:0016114">
    <property type="term" value="P:terpenoid biosynthetic process"/>
    <property type="evidence" value="ECO:0007669"/>
    <property type="project" value="UniProtKB-UniRule"/>
</dbReference>
<comment type="function">
    <text evidence="5">Catalyzes the conversion of 1-hydroxy-2-methyl-2-(E)-butenyl 4-diphosphate (HMBPP) into a mixture of isopentenyl diphosphate (IPP) and dimethylallyl diphosphate (DMAPP). Acts in the terminal step of the DOXP/MEP pathway for isoprenoid precursor biosynthesis.</text>
</comment>
<dbReference type="Gene3D" id="3.40.50.11270">
    <property type="match status" value="1"/>
</dbReference>
<reference evidence="8" key="1">
    <citation type="submission" date="2016-11" db="EMBL/GenBank/DDBJ databases">
        <authorList>
            <person name="Varghese N."/>
            <person name="Submissions S."/>
        </authorList>
    </citation>
    <scope>NUCLEOTIDE SEQUENCE [LARGE SCALE GENOMIC DNA]</scope>
    <source>
        <strain evidence="8">DSM 10124</strain>
    </source>
</reference>
<dbReference type="GO" id="GO:0051539">
    <property type="term" value="F:4 iron, 4 sulfur cluster binding"/>
    <property type="evidence" value="ECO:0007669"/>
    <property type="project" value="UniProtKB-UniRule"/>
</dbReference>
<keyword evidence="5" id="KW-0560">Oxidoreductase</keyword>
<evidence type="ECO:0000256" key="1">
    <source>
        <dbReference type="ARBA" id="ARBA00022485"/>
    </source>
</evidence>
<feature type="binding site" evidence="5">
    <location>
        <position position="121"/>
    </location>
    <ligand>
        <name>(2E)-4-hydroxy-3-methylbut-2-enyl diphosphate</name>
        <dbReference type="ChEBI" id="CHEBI:128753"/>
    </ligand>
</feature>
<dbReference type="InterPro" id="IPR035104">
    <property type="entry name" value="Ribosomal_protein_S1-like"/>
</dbReference>
<evidence type="ECO:0000256" key="4">
    <source>
        <dbReference type="ARBA" id="ARBA00023014"/>
    </source>
</evidence>
<evidence type="ECO:0000259" key="6">
    <source>
        <dbReference type="PROSITE" id="PS50126"/>
    </source>
</evidence>
<keyword evidence="1 5" id="KW-0004">4Fe-4S</keyword>
<comment type="catalytic activity">
    <reaction evidence="5">
        <text>dimethylallyl diphosphate + 2 oxidized [2Fe-2S]-[ferredoxin] + H2O = (2E)-4-hydroxy-3-methylbut-2-enyl diphosphate + 2 reduced [2Fe-2S]-[ferredoxin] + 2 H(+)</text>
        <dbReference type="Rhea" id="RHEA:24825"/>
        <dbReference type="Rhea" id="RHEA-COMP:10000"/>
        <dbReference type="Rhea" id="RHEA-COMP:10001"/>
        <dbReference type="ChEBI" id="CHEBI:15377"/>
        <dbReference type="ChEBI" id="CHEBI:15378"/>
        <dbReference type="ChEBI" id="CHEBI:33737"/>
        <dbReference type="ChEBI" id="CHEBI:33738"/>
        <dbReference type="ChEBI" id="CHEBI:57623"/>
        <dbReference type="ChEBI" id="CHEBI:128753"/>
        <dbReference type="EC" id="1.17.7.4"/>
    </reaction>
</comment>
<gene>
    <name evidence="5" type="primary">ispH</name>
    <name evidence="7" type="ORF">SAMN02746091_00351</name>
</gene>
<organism evidence="7 8">
    <name type="scientific">Caloramator proteoclasticus DSM 10124</name>
    <dbReference type="NCBI Taxonomy" id="1121262"/>
    <lineage>
        <taxon>Bacteria</taxon>
        <taxon>Bacillati</taxon>
        <taxon>Bacillota</taxon>
        <taxon>Clostridia</taxon>
        <taxon>Eubacteriales</taxon>
        <taxon>Clostridiaceae</taxon>
        <taxon>Caloramator</taxon>
    </lineage>
</organism>
<dbReference type="InterPro" id="IPR012340">
    <property type="entry name" value="NA-bd_OB-fold"/>
</dbReference>
<dbReference type="InterPro" id="IPR003029">
    <property type="entry name" value="S1_domain"/>
</dbReference>
<dbReference type="AlphaFoldDB" id="A0A1M4TCY1"/>
<feature type="binding site" evidence="5">
    <location>
        <position position="260"/>
    </location>
    <ligand>
        <name>isopentenyl diphosphate</name>
        <dbReference type="ChEBI" id="CHEBI:128769"/>
    </ligand>
</feature>
<feature type="binding site" evidence="5">
    <location>
        <position position="12"/>
    </location>
    <ligand>
        <name>[4Fe-4S] cluster</name>
        <dbReference type="ChEBI" id="CHEBI:49883"/>
    </ligand>
</feature>
<feature type="binding site" evidence="5">
    <location>
        <position position="71"/>
    </location>
    <ligand>
        <name>(2E)-4-hydroxy-3-methylbut-2-enyl diphosphate</name>
        <dbReference type="ChEBI" id="CHEBI:128753"/>
    </ligand>
</feature>
<dbReference type="PANTHER" id="PTHR30426:SF0">
    <property type="entry name" value="4-HYDROXY-3-METHYLBUT-2-ENYL DIPHOSPHATE REDUCTASE"/>
    <property type="match status" value="1"/>
</dbReference>
<dbReference type="UniPathway" id="UPA00059">
    <property type="reaction ID" value="UER00105"/>
</dbReference>
<comment type="pathway">
    <text evidence="5">Isoprenoid biosynthesis; isopentenyl diphosphate biosynthesis via DXP pathway; isopentenyl diphosphate from 1-deoxy-D-xylulose 5-phosphate: step 6/6.</text>
</comment>
<feature type="binding site" evidence="5">
    <location>
        <position position="188"/>
    </location>
    <ligand>
        <name>[4Fe-4S] cluster</name>
        <dbReference type="ChEBI" id="CHEBI:49883"/>
    </ligand>
</feature>
<dbReference type="UniPathway" id="UPA00056">
    <property type="reaction ID" value="UER00097"/>
</dbReference>
<dbReference type="GO" id="GO:0046872">
    <property type="term" value="F:metal ion binding"/>
    <property type="evidence" value="ECO:0007669"/>
    <property type="project" value="UniProtKB-KW"/>
</dbReference>
<feature type="binding site" evidence="5">
    <location>
        <position position="93"/>
    </location>
    <ligand>
        <name>[4Fe-4S] cluster</name>
        <dbReference type="ChEBI" id="CHEBI:49883"/>
    </ligand>
</feature>
<dbReference type="EMBL" id="FQVG01000004">
    <property type="protein sequence ID" value="SHE42293.1"/>
    <property type="molecule type" value="Genomic_DNA"/>
</dbReference>
<dbReference type="Proteomes" id="UP000184423">
    <property type="component" value="Unassembled WGS sequence"/>
</dbReference>
<dbReference type="GO" id="GO:0051745">
    <property type="term" value="F:4-hydroxy-3-methylbut-2-enyl diphosphate reductase activity"/>
    <property type="evidence" value="ECO:0007669"/>
    <property type="project" value="UniProtKB-UniRule"/>
</dbReference>
<feature type="binding site" evidence="5">
    <location>
        <position position="71"/>
    </location>
    <ligand>
        <name>dimethylallyl diphosphate</name>
        <dbReference type="ChEBI" id="CHEBI:57623"/>
    </ligand>
</feature>
<evidence type="ECO:0000313" key="7">
    <source>
        <dbReference type="EMBL" id="SHE42293.1"/>
    </source>
</evidence>
<dbReference type="PANTHER" id="PTHR30426">
    <property type="entry name" value="4-HYDROXY-3-METHYLBUT-2-ENYL DIPHOSPHATE REDUCTASE"/>
    <property type="match status" value="1"/>
</dbReference>
<sequence length="631" mass="71672">MEILVAKTAGFCFGVKKAIEKAFNEKGERIFTYGPIIHNKQVVEELKDRGIDVVENLDNIQPNDKIIVRSHGISKGEYEKIEQMGAVIVDATCPYVKHIHKIVEQRFNDGYKIIIVGDENHPEVRGINGWCNNTAIIINEIEDLNKIDKNLGRICIVAQTTFNQNKWYKISAELIKFAKEILIYNTICSATDERQNEAIELSNKVDVMIVIGGKNSSNSRKLYEICRDNCKKAIFIEDENELNLDEVAGASKVGITAGASTPDYTIKAVIEKLDSLNKLEDRTYESDDEIDYNFKNLSVGEIIEGRVIHITNDEVFFDIGYKADGILPKNLASNRIINLKEIFKIGDVYDLEVVKLSDKEGNVVLSRLNIEKYDILEELEKIKEEGILIKVKLISEIKGGYECLYNNIKAFLPESHSGITQRDEVKNLFGKEIEVNILDVKLQKNDSIEIVVSRKNVIKKIMEEEKRKFIEELSFGQELKGRIKSFIESGIFVTVGPIDVFVPNSEVSWDRKVKPQKEFKINQEVNIVITKINKNEHKVSGSIKRTMKEPWDEFISKYKEGDVITGKVVAFADYGAFVEIIEGVDGLIHISQITTRRIDKPSDYLKIGQVVKPKIISIDYDKKKVSLSLIV</sequence>
<dbReference type="SUPFAM" id="SSF50249">
    <property type="entry name" value="Nucleic acid-binding proteins"/>
    <property type="match status" value="3"/>
</dbReference>
<feature type="binding site" evidence="5">
    <location>
        <position position="38"/>
    </location>
    <ligand>
        <name>isopentenyl diphosphate</name>
        <dbReference type="ChEBI" id="CHEBI:128769"/>
    </ligand>
</feature>
<dbReference type="Gene3D" id="2.40.50.140">
    <property type="entry name" value="Nucleic acid-binding proteins"/>
    <property type="match status" value="3"/>
</dbReference>
<dbReference type="Gene3D" id="3.40.1010.20">
    <property type="entry name" value="4-hydroxy-3-methylbut-2-enyl diphosphate reductase, catalytic domain"/>
    <property type="match status" value="2"/>
</dbReference>
<dbReference type="NCBIfam" id="NF000907">
    <property type="entry name" value="PRK00087.1"/>
    <property type="match status" value="1"/>
</dbReference>
<evidence type="ECO:0000313" key="8">
    <source>
        <dbReference type="Proteomes" id="UP000184423"/>
    </source>
</evidence>
<feature type="binding site" evidence="5">
    <location>
        <position position="218"/>
    </location>
    <ligand>
        <name>(2E)-4-hydroxy-3-methylbut-2-enyl diphosphate</name>
        <dbReference type="ChEBI" id="CHEBI:128753"/>
    </ligand>
</feature>
<feature type="binding site" evidence="5">
    <location>
        <position position="216"/>
    </location>
    <ligand>
        <name>(2E)-4-hydroxy-3-methylbut-2-enyl diphosphate</name>
        <dbReference type="ChEBI" id="CHEBI:128753"/>
    </ligand>
</feature>
<feature type="domain" description="S1 motif" evidence="6">
    <location>
        <begin position="476"/>
        <end position="544"/>
    </location>
</feature>
<dbReference type="Pfam" id="PF02401">
    <property type="entry name" value="LYTB"/>
    <property type="match status" value="1"/>
</dbReference>
<keyword evidence="4 5" id="KW-0411">Iron-sulfur</keyword>
<comment type="cofactor">
    <cofactor evidence="5">
        <name>[4Fe-4S] cluster</name>
        <dbReference type="ChEBI" id="CHEBI:49883"/>
    </cofactor>
    <text evidence="5">Binds 1 [4Fe-4S] cluster per subunit.</text>
</comment>
<comment type="catalytic activity">
    <reaction evidence="5">
        <text>isopentenyl diphosphate + 2 oxidized [2Fe-2S]-[ferredoxin] + H2O = (2E)-4-hydroxy-3-methylbut-2-enyl diphosphate + 2 reduced [2Fe-2S]-[ferredoxin] + 2 H(+)</text>
        <dbReference type="Rhea" id="RHEA:24488"/>
        <dbReference type="Rhea" id="RHEA-COMP:10000"/>
        <dbReference type="Rhea" id="RHEA-COMP:10001"/>
        <dbReference type="ChEBI" id="CHEBI:15377"/>
        <dbReference type="ChEBI" id="CHEBI:15378"/>
        <dbReference type="ChEBI" id="CHEBI:33737"/>
        <dbReference type="ChEBI" id="CHEBI:33738"/>
        <dbReference type="ChEBI" id="CHEBI:128753"/>
        <dbReference type="ChEBI" id="CHEBI:128769"/>
        <dbReference type="EC" id="1.17.7.4"/>
    </reaction>
</comment>
<dbReference type="InterPro" id="IPR003451">
    <property type="entry name" value="LytB/IspH"/>
</dbReference>
<proteinExistence type="inferred from homology"/>
<keyword evidence="3 5" id="KW-0408">Iron</keyword>
<feature type="binding site" evidence="5">
    <location>
        <position position="216"/>
    </location>
    <ligand>
        <name>isopentenyl diphosphate</name>
        <dbReference type="ChEBI" id="CHEBI:128769"/>
    </ligand>
</feature>
<dbReference type="Pfam" id="PF00575">
    <property type="entry name" value="S1"/>
    <property type="match status" value="3"/>
</dbReference>
<feature type="binding site" evidence="5">
    <location>
        <position position="71"/>
    </location>
    <ligand>
        <name>isopentenyl diphosphate</name>
        <dbReference type="ChEBI" id="CHEBI:128769"/>
    </ligand>
</feature>
<dbReference type="GO" id="GO:0050992">
    <property type="term" value="P:dimethylallyl diphosphate biosynthetic process"/>
    <property type="evidence" value="ECO:0007669"/>
    <property type="project" value="UniProtKB-UniRule"/>
</dbReference>
<keyword evidence="5" id="KW-0414">Isoprene biosynthesis</keyword>
<dbReference type="NCBIfam" id="TIGR00216">
    <property type="entry name" value="ispH_lytB"/>
    <property type="match status" value="1"/>
</dbReference>
<evidence type="ECO:0000256" key="3">
    <source>
        <dbReference type="ARBA" id="ARBA00023004"/>
    </source>
</evidence>
<feature type="active site" description="Proton donor" evidence="5">
    <location>
        <position position="123"/>
    </location>
</feature>
<dbReference type="CDD" id="cd05687">
    <property type="entry name" value="S1_RPS1_repeat_ec1_hs1"/>
    <property type="match status" value="1"/>
</dbReference>
<dbReference type="NCBIfam" id="NF002187">
    <property type="entry name" value="PRK01045.1-1"/>
    <property type="match status" value="1"/>
</dbReference>
<dbReference type="RefSeq" id="WP_027308233.1">
    <property type="nucleotide sequence ID" value="NZ_FQVG01000004.1"/>
</dbReference>